<dbReference type="EMBL" id="KV454209">
    <property type="protein sequence ID" value="ODQ61534.1"/>
    <property type="molecule type" value="Genomic_DNA"/>
</dbReference>
<feature type="region of interest" description="Disordered" evidence="1">
    <location>
        <begin position="1"/>
        <end position="193"/>
    </location>
</feature>
<evidence type="ECO:0000313" key="3">
    <source>
        <dbReference type="Proteomes" id="UP000094112"/>
    </source>
</evidence>
<reference evidence="2 3" key="1">
    <citation type="journal article" date="2016" name="Proc. Natl. Acad. Sci. U.S.A.">
        <title>Comparative genomics of biotechnologically important yeasts.</title>
        <authorList>
            <person name="Riley R."/>
            <person name="Haridas S."/>
            <person name="Wolfe K.H."/>
            <person name="Lopes M.R."/>
            <person name="Hittinger C.T."/>
            <person name="Goeker M."/>
            <person name="Salamov A.A."/>
            <person name="Wisecaver J.H."/>
            <person name="Long T.M."/>
            <person name="Calvey C.H."/>
            <person name="Aerts A.L."/>
            <person name="Barry K.W."/>
            <person name="Choi C."/>
            <person name="Clum A."/>
            <person name="Coughlan A.Y."/>
            <person name="Deshpande S."/>
            <person name="Douglass A.P."/>
            <person name="Hanson S.J."/>
            <person name="Klenk H.-P."/>
            <person name="LaButti K.M."/>
            <person name="Lapidus A."/>
            <person name="Lindquist E.A."/>
            <person name="Lipzen A.M."/>
            <person name="Meier-Kolthoff J.P."/>
            <person name="Ohm R.A."/>
            <person name="Otillar R.P."/>
            <person name="Pangilinan J.L."/>
            <person name="Peng Y."/>
            <person name="Rokas A."/>
            <person name="Rosa C.A."/>
            <person name="Scheuner C."/>
            <person name="Sibirny A.A."/>
            <person name="Slot J.C."/>
            <person name="Stielow J.B."/>
            <person name="Sun H."/>
            <person name="Kurtzman C.P."/>
            <person name="Blackwell M."/>
            <person name="Grigoriev I.V."/>
            <person name="Jeffries T.W."/>
        </authorList>
    </citation>
    <scope>NUCLEOTIDE SEQUENCE [LARGE SCALE GENOMIC DNA]</scope>
    <source>
        <strain evidence="3">ATCC 58044 / CBS 1984 / NCYC 433 / NRRL Y-366-8</strain>
    </source>
</reference>
<dbReference type="RefSeq" id="XP_019040741.1">
    <property type="nucleotide sequence ID" value="XM_019186276.1"/>
</dbReference>
<accession>A0A1E3P8J1</accession>
<evidence type="ECO:0000313" key="2">
    <source>
        <dbReference type="EMBL" id="ODQ61534.1"/>
    </source>
</evidence>
<feature type="compositionally biased region" description="Polar residues" evidence="1">
    <location>
        <begin position="125"/>
        <end position="140"/>
    </location>
</feature>
<proteinExistence type="predicted"/>
<feature type="compositionally biased region" description="Basic residues" evidence="1">
    <location>
        <begin position="1"/>
        <end position="17"/>
    </location>
</feature>
<feature type="compositionally biased region" description="Low complexity" evidence="1">
    <location>
        <begin position="88"/>
        <end position="98"/>
    </location>
</feature>
<feature type="compositionally biased region" description="Basic residues" evidence="1">
    <location>
        <begin position="54"/>
        <end position="70"/>
    </location>
</feature>
<dbReference type="AlphaFoldDB" id="A0A1E3P8J1"/>
<gene>
    <name evidence="2" type="ORF">WICANDRAFT_91124</name>
</gene>
<organism evidence="2 3">
    <name type="scientific">Wickerhamomyces anomalus (strain ATCC 58044 / CBS 1984 / NCYC 433 / NRRL Y-366-8)</name>
    <name type="common">Yeast</name>
    <name type="synonym">Hansenula anomala</name>
    <dbReference type="NCBI Taxonomy" id="683960"/>
    <lineage>
        <taxon>Eukaryota</taxon>
        <taxon>Fungi</taxon>
        <taxon>Dikarya</taxon>
        <taxon>Ascomycota</taxon>
        <taxon>Saccharomycotina</taxon>
        <taxon>Saccharomycetes</taxon>
        <taxon>Phaffomycetales</taxon>
        <taxon>Wickerhamomycetaceae</taxon>
        <taxon>Wickerhamomyces</taxon>
    </lineage>
</organism>
<feature type="compositionally biased region" description="Basic and acidic residues" evidence="1">
    <location>
        <begin position="167"/>
        <end position="188"/>
    </location>
</feature>
<sequence length="445" mass="50175">MSRKDKYKLKRLQKREKKPNYNAPGSPSKKKLELKTDGFPEQYNIEPPNMSKKDKYKLKRLQKREKKKFYSKANANEDKGQEGNVPKASASSSSQESSGVIEQDAGPQEDLELAESKVEAPIPNLGSSKSESVTTNELNGSSSMKKKKKRSKNKSGPSAEMPVAADEETHSVTKIEKSSVSFEKRKENELEDQVNGTPELFDYGLEAQSNDIGLEIFSRGGQSCYSWLEILNLGRHPIVDNQPVSSTIVQNQRSTSIQAYNSDINDTRTDGIFYKSISAREASKAIADMLSLNPIKAYDRNMIIIDGLNVDEIKTYPGCHLCKRGLVTIRNSGHTMSCSYNGTDEHPIKRFYTLKLTAKLTTPSSRKFKFDLVGFEEIGELLCKVSADEFERNSLFIPRYIMRLKRDLKDQFGNQGLNIIFLFRPSGLQKSQMECVLTGFTKRVR</sequence>
<dbReference type="Proteomes" id="UP000094112">
    <property type="component" value="Unassembled WGS sequence"/>
</dbReference>
<evidence type="ECO:0000256" key="1">
    <source>
        <dbReference type="SAM" id="MobiDB-lite"/>
    </source>
</evidence>
<dbReference type="GeneID" id="30203522"/>
<feature type="compositionally biased region" description="Basic residues" evidence="1">
    <location>
        <begin position="144"/>
        <end position="153"/>
    </location>
</feature>
<name>A0A1E3P8J1_WICAA</name>
<keyword evidence="3" id="KW-1185">Reference proteome</keyword>
<protein>
    <submittedName>
        <fullName evidence="2">Uncharacterized protein</fullName>
    </submittedName>
</protein>